<dbReference type="EMBL" id="BQMJ01000023">
    <property type="protein sequence ID" value="GJQ11348.1"/>
    <property type="molecule type" value="Genomic_DNA"/>
</dbReference>
<evidence type="ECO:0000256" key="1">
    <source>
        <dbReference type="PIRNR" id="PIRNR037240"/>
    </source>
</evidence>
<name>A0A9C7UPY3_9RHOD</name>
<organism evidence="2 3">
    <name type="scientific">Galdieria partita</name>
    <dbReference type="NCBI Taxonomy" id="83374"/>
    <lineage>
        <taxon>Eukaryota</taxon>
        <taxon>Rhodophyta</taxon>
        <taxon>Bangiophyceae</taxon>
        <taxon>Galdieriales</taxon>
        <taxon>Galdieriaceae</taxon>
        <taxon>Galdieria</taxon>
    </lineage>
</organism>
<proteinExistence type="inferred from homology"/>
<keyword evidence="1" id="KW-0678">Repressor</keyword>
<protein>
    <recommendedName>
        <fullName evidence="1">Repressor of RNA polymerase III transcription</fullName>
    </recommendedName>
</protein>
<sequence>MKFLDVECLSELQGKLNDLELTDYRVRCQLEAYSCKPAGFDKKLSKSLEQKLVEQLEASPRAFEGSPVGSLEDQSARKTLINLICTLNAAHQDYDFSSLQLSRLKRVEDVRSLQQHVDSLFELFYRQLGIEFRQFLWENIEQIIRPEECEVYSYLPDYESDPYSAIGALWSFCYFFYHKNMKKILLFSCTLLTRFADDSESTESVDEEDFGRESSGFETPFAMFETVI</sequence>
<dbReference type="OrthoDB" id="277029at2759"/>
<dbReference type="PANTHER" id="PTHR22504:SF0">
    <property type="entry name" value="REPRESSOR OF RNA POLYMERASE III TRANSCRIPTION MAF1 HOMOLOG"/>
    <property type="match status" value="1"/>
</dbReference>
<dbReference type="PIRSF" id="PIRSF037240">
    <property type="entry name" value="RNA_polIII_Trep_MAF1"/>
    <property type="match status" value="1"/>
</dbReference>
<dbReference type="InterPro" id="IPR038564">
    <property type="entry name" value="Maf1_sf"/>
</dbReference>
<comment type="subcellular location">
    <subcellularLocation>
        <location evidence="1">Nucleus</location>
    </subcellularLocation>
</comment>
<dbReference type="AlphaFoldDB" id="A0A9C7UPY3"/>
<dbReference type="Pfam" id="PF09174">
    <property type="entry name" value="Maf1"/>
    <property type="match status" value="1"/>
</dbReference>
<accession>A0A9C7UPY3</accession>
<comment type="similarity">
    <text evidence="1">Belongs to the MAF1 family.</text>
</comment>
<comment type="caution">
    <text evidence="2">The sequence shown here is derived from an EMBL/GenBank/DDBJ whole genome shotgun (WGS) entry which is preliminary data.</text>
</comment>
<evidence type="ECO:0000313" key="2">
    <source>
        <dbReference type="EMBL" id="GJQ11348.1"/>
    </source>
</evidence>
<dbReference type="PANTHER" id="PTHR22504">
    <property type="entry name" value="REPRESSOR OF RNA POLYMERASE III TRANSCRIPTION MAF1"/>
    <property type="match status" value="1"/>
</dbReference>
<keyword evidence="3" id="KW-1185">Reference proteome</keyword>
<reference evidence="2" key="1">
    <citation type="journal article" date="2022" name="Proc. Natl. Acad. Sci. U.S.A.">
        <title>Life cycle and functional genomics of the unicellular red alga Galdieria for elucidating algal and plant evolution and industrial use.</title>
        <authorList>
            <person name="Hirooka S."/>
            <person name="Itabashi T."/>
            <person name="Ichinose T.M."/>
            <person name="Onuma R."/>
            <person name="Fujiwara T."/>
            <person name="Yamashita S."/>
            <person name="Jong L.W."/>
            <person name="Tomita R."/>
            <person name="Iwane A.H."/>
            <person name="Miyagishima S.Y."/>
        </authorList>
    </citation>
    <scope>NUCLEOTIDE SEQUENCE</scope>
    <source>
        <strain evidence="2">NBRC 102759</strain>
    </source>
</reference>
<evidence type="ECO:0000313" key="3">
    <source>
        <dbReference type="Proteomes" id="UP001061958"/>
    </source>
</evidence>
<keyword evidence="1" id="KW-0805">Transcription regulation</keyword>
<dbReference type="GO" id="GO:0016480">
    <property type="term" value="P:negative regulation of transcription by RNA polymerase III"/>
    <property type="evidence" value="ECO:0007669"/>
    <property type="project" value="UniProtKB-UniRule"/>
</dbReference>
<dbReference type="Proteomes" id="UP001061958">
    <property type="component" value="Unassembled WGS sequence"/>
</dbReference>
<dbReference type="Gene3D" id="3.40.1000.50">
    <property type="entry name" value="Repressor of RNA polymerase III transcription Maf1"/>
    <property type="match status" value="1"/>
</dbReference>
<dbReference type="GO" id="GO:0000994">
    <property type="term" value="F:RNA polymerase III core binding"/>
    <property type="evidence" value="ECO:0007669"/>
    <property type="project" value="TreeGrafter"/>
</dbReference>
<gene>
    <name evidence="2" type="ORF">GpartN1_g3139.t1</name>
</gene>
<keyword evidence="1" id="KW-0804">Transcription</keyword>
<reference evidence="2" key="2">
    <citation type="submission" date="2022-01" db="EMBL/GenBank/DDBJ databases">
        <authorList>
            <person name="Hirooka S."/>
            <person name="Miyagishima S.Y."/>
        </authorList>
    </citation>
    <scope>NUCLEOTIDE SEQUENCE</scope>
    <source>
        <strain evidence="2">NBRC 102759</strain>
    </source>
</reference>
<dbReference type="GO" id="GO:0005634">
    <property type="term" value="C:nucleus"/>
    <property type="evidence" value="ECO:0007669"/>
    <property type="project" value="UniProtKB-SubCell"/>
</dbReference>
<dbReference type="InterPro" id="IPR015257">
    <property type="entry name" value="Maf1"/>
</dbReference>
<keyword evidence="1" id="KW-0539">Nucleus</keyword>